<proteinExistence type="predicted"/>
<sequence>MNLDPNDPVTVAVFAKAPIPGFAKTRLIPRLGAEGAARLQGRLISRTIAIALTAAIGPVHLWCAPDSRHAAFADLARQHPVGLRDQGTGTLGERLHAAFVAEATFAPVLLIGVDCPPLTPTHLRLCADHLRSKDAVFLPAEDGGYVLVGLRQPDARVFEDIAWGGPAVMETTRWRLEERNLAWSEPETLWDLDRPEDFQRWEAFCDDAV</sequence>
<accession>A0ABV7VI11</accession>
<reference evidence="2" key="1">
    <citation type="journal article" date="2019" name="Int. J. Syst. Evol. Microbiol.">
        <title>The Global Catalogue of Microorganisms (GCM) 10K type strain sequencing project: providing services to taxonomists for standard genome sequencing and annotation.</title>
        <authorList>
            <consortium name="The Broad Institute Genomics Platform"/>
            <consortium name="The Broad Institute Genome Sequencing Center for Infectious Disease"/>
            <person name="Wu L."/>
            <person name="Ma J."/>
        </authorList>
    </citation>
    <scope>NUCLEOTIDE SEQUENCE [LARGE SCALE GENOMIC DNA]</scope>
    <source>
        <strain evidence="2">KCTC 42182</strain>
    </source>
</reference>
<dbReference type="Gene3D" id="3.90.550.10">
    <property type="entry name" value="Spore Coat Polysaccharide Biosynthesis Protein SpsA, Chain A"/>
    <property type="match status" value="1"/>
</dbReference>
<name>A0ABV7VI11_9PROT</name>
<organism evidence="1 2">
    <name type="scientific">Ferrovibrio xuzhouensis</name>
    <dbReference type="NCBI Taxonomy" id="1576914"/>
    <lineage>
        <taxon>Bacteria</taxon>
        <taxon>Pseudomonadati</taxon>
        <taxon>Pseudomonadota</taxon>
        <taxon>Alphaproteobacteria</taxon>
        <taxon>Rhodospirillales</taxon>
        <taxon>Rhodospirillaceae</taxon>
        <taxon>Ferrovibrio</taxon>
    </lineage>
</organism>
<dbReference type="NCBIfam" id="TIGR04282">
    <property type="entry name" value="glyco_like_cofC"/>
    <property type="match status" value="1"/>
</dbReference>
<dbReference type="InterPro" id="IPR018641">
    <property type="entry name" value="Trfase_1_rSAM/seldom-assoc"/>
</dbReference>
<keyword evidence="2" id="KW-1185">Reference proteome</keyword>
<dbReference type="EMBL" id="JBHRYJ010000003">
    <property type="protein sequence ID" value="MFC3677156.1"/>
    <property type="molecule type" value="Genomic_DNA"/>
</dbReference>
<evidence type="ECO:0000313" key="1">
    <source>
        <dbReference type="EMBL" id="MFC3677156.1"/>
    </source>
</evidence>
<dbReference type="Pfam" id="PF09837">
    <property type="entry name" value="DUF2064"/>
    <property type="match status" value="1"/>
</dbReference>
<protein>
    <submittedName>
        <fullName evidence="1">TIGR04282 family arsenosugar biosynthesis glycosyltransferase</fullName>
    </submittedName>
</protein>
<evidence type="ECO:0000313" key="2">
    <source>
        <dbReference type="Proteomes" id="UP001595711"/>
    </source>
</evidence>
<dbReference type="Proteomes" id="UP001595711">
    <property type="component" value="Unassembled WGS sequence"/>
</dbReference>
<dbReference type="InterPro" id="IPR029044">
    <property type="entry name" value="Nucleotide-diphossugar_trans"/>
</dbReference>
<dbReference type="PANTHER" id="PTHR36529">
    <property type="entry name" value="SLL1095 PROTEIN"/>
    <property type="match status" value="1"/>
</dbReference>
<gene>
    <name evidence="1" type="ORF">ACFOOQ_16485</name>
</gene>
<dbReference type="PANTHER" id="PTHR36529:SF1">
    <property type="entry name" value="GLYCOSYLTRANSFERASE"/>
    <property type="match status" value="1"/>
</dbReference>
<dbReference type="RefSeq" id="WP_379728643.1">
    <property type="nucleotide sequence ID" value="NZ_JBHRYJ010000003.1"/>
</dbReference>
<dbReference type="SUPFAM" id="SSF53448">
    <property type="entry name" value="Nucleotide-diphospho-sugar transferases"/>
    <property type="match status" value="1"/>
</dbReference>
<comment type="caution">
    <text evidence="1">The sequence shown here is derived from an EMBL/GenBank/DDBJ whole genome shotgun (WGS) entry which is preliminary data.</text>
</comment>